<feature type="region of interest" description="Disordered" evidence="2">
    <location>
        <begin position="460"/>
        <end position="507"/>
    </location>
</feature>
<dbReference type="PANTHER" id="PTHR12015">
    <property type="entry name" value="SMALL INDUCIBLE CYTOKINE A"/>
    <property type="match status" value="1"/>
</dbReference>
<dbReference type="InterPro" id="IPR039809">
    <property type="entry name" value="Chemokine_b/g/d"/>
</dbReference>
<keyword evidence="1" id="KW-0202">Cytokine</keyword>
<feature type="domain" description="Chemokine interleukin-8-like" evidence="4">
    <location>
        <begin position="258"/>
        <end position="320"/>
    </location>
</feature>
<evidence type="ECO:0000313" key="5">
    <source>
        <dbReference type="EMBL" id="KAK2900421.1"/>
    </source>
</evidence>
<reference evidence="5" key="1">
    <citation type="submission" date="2023-08" db="EMBL/GenBank/DDBJ databases">
        <title>Chromosome-level Genome Assembly of mud carp (Cirrhinus molitorella).</title>
        <authorList>
            <person name="Liu H."/>
        </authorList>
    </citation>
    <scope>NUCLEOTIDE SEQUENCE</scope>
    <source>
        <strain evidence="5">Prfri</strain>
        <tissue evidence="5">Muscle</tissue>
    </source>
</reference>
<dbReference type="PANTHER" id="PTHR12015:SF186">
    <property type="entry name" value="C-C MOTIF CHEMOKINE 21-LIKE-RELATED"/>
    <property type="match status" value="1"/>
</dbReference>
<feature type="compositionally biased region" description="Polar residues" evidence="2">
    <location>
        <begin position="488"/>
        <end position="500"/>
    </location>
</feature>
<feature type="domain" description="Chemokine interleukin-8-like" evidence="4">
    <location>
        <begin position="22"/>
        <end position="84"/>
    </location>
</feature>
<dbReference type="InterPro" id="IPR036048">
    <property type="entry name" value="Interleukin_8-like_sf"/>
</dbReference>
<evidence type="ECO:0000256" key="2">
    <source>
        <dbReference type="SAM" id="MobiDB-lite"/>
    </source>
</evidence>
<gene>
    <name evidence="5" type="ORF">Q8A67_008536</name>
</gene>
<feature type="compositionally biased region" description="Polar residues" evidence="2">
    <location>
        <begin position="352"/>
        <end position="364"/>
    </location>
</feature>
<accession>A0AA88Q235</accession>
<dbReference type="GO" id="GO:0008009">
    <property type="term" value="F:chemokine activity"/>
    <property type="evidence" value="ECO:0007669"/>
    <property type="project" value="InterPro"/>
</dbReference>
<dbReference type="Proteomes" id="UP001187343">
    <property type="component" value="Unassembled WGS sequence"/>
</dbReference>
<keyword evidence="3" id="KW-0732">Signal</keyword>
<feature type="region of interest" description="Disordered" evidence="2">
    <location>
        <begin position="327"/>
        <end position="371"/>
    </location>
</feature>
<protein>
    <recommendedName>
        <fullName evidence="4">Chemokine interleukin-8-like domain-containing protein</fullName>
    </recommendedName>
</protein>
<dbReference type="InterPro" id="IPR001811">
    <property type="entry name" value="Chemokine_IL8-like_dom"/>
</dbReference>
<dbReference type="SUPFAM" id="SSF54117">
    <property type="entry name" value="Interleukin 8-like chemokines"/>
    <property type="match status" value="5"/>
</dbReference>
<organism evidence="5 6">
    <name type="scientific">Cirrhinus molitorella</name>
    <name type="common">mud carp</name>
    <dbReference type="NCBI Taxonomy" id="172907"/>
    <lineage>
        <taxon>Eukaryota</taxon>
        <taxon>Metazoa</taxon>
        <taxon>Chordata</taxon>
        <taxon>Craniata</taxon>
        <taxon>Vertebrata</taxon>
        <taxon>Euteleostomi</taxon>
        <taxon>Actinopterygii</taxon>
        <taxon>Neopterygii</taxon>
        <taxon>Teleostei</taxon>
        <taxon>Ostariophysi</taxon>
        <taxon>Cypriniformes</taxon>
        <taxon>Cyprinidae</taxon>
        <taxon>Labeoninae</taxon>
        <taxon>Labeonini</taxon>
        <taxon>Cirrhinus</taxon>
    </lineage>
</organism>
<dbReference type="CDD" id="cd00169">
    <property type="entry name" value="Chemokine"/>
    <property type="match status" value="5"/>
</dbReference>
<evidence type="ECO:0000259" key="4">
    <source>
        <dbReference type="SMART" id="SM00199"/>
    </source>
</evidence>
<feature type="domain" description="Chemokine interleukin-8-like" evidence="4">
    <location>
        <begin position="171"/>
        <end position="233"/>
    </location>
</feature>
<evidence type="ECO:0000256" key="3">
    <source>
        <dbReference type="SAM" id="SignalP"/>
    </source>
</evidence>
<feature type="chain" id="PRO_5041653224" description="Chemokine interleukin-8-like domain-containing protein" evidence="3">
    <location>
        <begin position="21"/>
        <end position="531"/>
    </location>
</feature>
<dbReference type="GO" id="GO:0006955">
    <property type="term" value="P:immune response"/>
    <property type="evidence" value="ECO:0007669"/>
    <property type="project" value="InterPro"/>
</dbReference>
<comment type="caution">
    <text evidence="5">The sequence shown here is derived from an EMBL/GenBank/DDBJ whole genome shotgun (WGS) entry which is preliminary data.</text>
</comment>
<dbReference type="EMBL" id="JAUYZG010000008">
    <property type="protein sequence ID" value="KAK2900421.1"/>
    <property type="molecule type" value="Genomic_DNA"/>
</dbReference>
<feature type="domain" description="Chemokine interleukin-8-like" evidence="4">
    <location>
        <begin position="395"/>
        <end position="456"/>
    </location>
</feature>
<dbReference type="SMART" id="SM00199">
    <property type="entry name" value="SCY"/>
    <property type="match status" value="5"/>
</dbReference>
<dbReference type="Pfam" id="PF00048">
    <property type="entry name" value="IL8"/>
    <property type="match status" value="5"/>
</dbReference>
<dbReference type="Gene3D" id="2.40.50.40">
    <property type="match status" value="5"/>
</dbReference>
<dbReference type="AlphaFoldDB" id="A0AA88Q235"/>
<feature type="domain" description="Chemokine interleukin-8-like" evidence="4">
    <location>
        <begin position="99"/>
        <end position="161"/>
    </location>
</feature>
<evidence type="ECO:0000313" key="6">
    <source>
        <dbReference type="Proteomes" id="UP001187343"/>
    </source>
</evidence>
<feature type="signal peptide" evidence="3">
    <location>
        <begin position="1"/>
        <end position="20"/>
    </location>
</feature>
<name>A0AA88Q235_9TELE</name>
<dbReference type="GO" id="GO:0005615">
    <property type="term" value="C:extracellular space"/>
    <property type="evidence" value="ECO:0007669"/>
    <property type="project" value="UniProtKB-KW"/>
</dbReference>
<evidence type="ECO:0000256" key="1">
    <source>
        <dbReference type="ARBA" id="ARBA00022514"/>
    </source>
</evidence>
<feature type="compositionally biased region" description="Polar residues" evidence="2">
    <location>
        <begin position="471"/>
        <end position="481"/>
    </location>
</feature>
<sequence length="531" mass="61483">MQFSVLFFINFLGFLCLTLAQDKTCCLRYVLKYERSIRNRVTSYRIQGVNGGCSIPAIIFKLDNDTEFCANPYKIWVVKLMMIVTRRPELRFPTPENTQDECCTHYVHRVRLSIRKKVTSYKIQKPNGRCNIPAVVFRVDRDHTFCADPKEYWVRSLKDRVDEMSRGSIKDKTCCLRCVQKVRLSIRNRVTSYRIQGVKGGCSIPAIVFKLDNNHEFCADPSEIWVDELMMSVTRQPESCIFFFIVLLGFLNLTLAQDETCCLQYIKKLEPSVRNSVTSYRKQELDGRCNIEAVVFSLNHGRMLCTDPRENWVHDLMQMVDRLSGGSSVRRKARSSGSRFRRSEQPLDEEQQGANQNLPLPTNSARRRRPFRPFRPLKPLLRPLLHIALHGLINDETCCLQYIKKLEPSVRNSVTSYRKQELDGRCIEAVVFSLNHGRMLCTDPREKWVHDLMQMVDGLSGGSSVRRKARSSGSRFRQSEQPLDEEQQSANQNLPLPTNSARRRRPFRPFRPLKPLLRPLLHIALHGLING</sequence>
<keyword evidence="6" id="KW-1185">Reference proteome</keyword>
<proteinExistence type="predicted"/>